<dbReference type="InterPro" id="IPR051970">
    <property type="entry name" value="TEL2_Regulation"/>
</dbReference>
<dbReference type="GO" id="GO:0042162">
    <property type="term" value="F:telomeric DNA binding"/>
    <property type="evidence" value="ECO:0007669"/>
    <property type="project" value="TreeGrafter"/>
</dbReference>
<dbReference type="GO" id="GO:0051083">
    <property type="term" value="P:'de novo' cotranslational protein folding"/>
    <property type="evidence" value="ECO:0007669"/>
    <property type="project" value="TreeGrafter"/>
</dbReference>
<keyword evidence="3" id="KW-0963">Cytoplasm</keyword>
<dbReference type="InterPro" id="IPR057348">
    <property type="entry name" value="TELO2_ARM"/>
</dbReference>
<dbReference type="InterPro" id="IPR019337">
    <property type="entry name" value="Telomere_length_regulation_dom"/>
</dbReference>
<feature type="domain" description="Telomere length regulation protein conserved" evidence="5">
    <location>
        <begin position="685"/>
        <end position="780"/>
    </location>
</feature>
<sequence>MEVESKKEEEKKKKSSRELEATILEKVGNVIAFIKEAKHVDEVICALHSLVILLFPPLDSQHALSGSIDQQYRDQVISAKVPSELERSECWRVFYQGAAFPTLARALLYDVASNWLACFPISARKHVYDVFFVNGHTMEVVHTVVPSLLQNGSGSFDIKAVRSNAERLLALCLLENDGVLQMARAFGVSCQSKDNSTEQLYSKISRVAQLITSIPDKAQLTTSSSLSSQKEFTWMFSLGDRGFHCPRFPSSFALLKGLTLDLPKSFFFKQITIQLIAGAEEWDVNLSSKDVIFNKMGLDGTILFVGESFARICRRGSADVLLSQVIPHILRHVRSILLSNADVVVRKVFETNPGSQFWLKLMEAIKDRYAVERLSEQLLHQLAAERVTDVEAYWILWILFHQIYEHQTPFRSMFVEKFLLWKVFPVCCLRWILQFAVLELPPDAALPTKAHNSRHLLDTAQHLAVVWSEREFVQSTPVEQQACRLENPAHLVRRMASSIALVFSKIIDPENPLYLDDSCSGEIIDWEFGLATPVKGMLTTSQCIDKDINKVKTCSALLSEKEFNNTANSRVRNNDKAGKSKLSEFKLVDPDEIIDPATLNKELVSGEEEEEDDDGASENSDTSSDSSLQPYDLSDDDTDLKRKLSHLVDVVGALRKSDDADGKESVKLKVPLPIVGLAAKFTNIEVERALYVAEKLVRASPDELRYLAGDLVRTLVQVRCSDSTIEGEEESAEEKRQKALVALIVMSPFESLDTLNKLLYSPHVDIGQRIMMLDVMTDAALELADTKIMKPKHQPRNLISTISETQPWFMPSSIGPPGAGPWKEISGTEAPLNWSYSYEREVPPRPGQIKRGKTRRWSFRSENIQGHQMEWSQNKFPQYAAAFMLPAMQGFDKKRHGIDLLGRDFIVLGKLIYMLGVCMKCTAMHPEASAIAPALIDMLSSREICQHAEAYVRRSVLFAASCILVALHPSYVASSLIEGSPEISKGLEWVRTWALCVAESDTDRECYTLAVTCLQLHAEMALQASRALESVESTSKAKSIDMPSNLLKGIIKIPQSNVEY</sequence>
<dbReference type="Pfam" id="PF10193">
    <property type="entry name" value="Telomere_reg-2"/>
    <property type="match status" value="1"/>
</dbReference>
<evidence type="ECO:0000256" key="4">
    <source>
        <dbReference type="SAM" id="MobiDB-lite"/>
    </source>
</evidence>
<proteinExistence type="inferred from homology"/>
<dbReference type="Pfam" id="PF25320">
    <property type="entry name" value="TELO2_ARM"/>
    <property type="match status" value="1"/>
</dbReference>
<dbReference type="InterPro" id="IPR038528">
    <property type="entry name" value="TEL2_C_sf"/>
</dbReference>
<evidence type="ECO:0000256" key="2">
    <source>
        <dbReference type="ARBA" id="ARBA00006133"/>
    </source>
</evidence>
<keyword evidence="8" id="KW-1185">Reference proteome</keyword>
<dbReference type="STRING" id="542762.A0A4S4DXY5"/>
<dbReference type="PANTHER" id="PTHR15830">
    <property type="entry name" value="TELOMERE LENGTH REGULATION PROTEIN TEL2 FAMILY MEMBER"/>
    <property type="match status" value="1"/>
</dbReference>
<evidence type="ECO:0000259" key="6">
    <source>
        <dbReference type="Pfam" id="PF25320"/>
    </source>
</evidence>
<feature type="region of interest" description="Disordered" evidence="4">
    <location>
        <begin position="598"/>
        <end position="637"/>
    </location>
</feature>
<dbReference type="AlphaFoldDB" id="A0A4S4DXY5"/>
<comment type="similarity">
    <text evidence="2">Belongs to the TEL2 family.</text>
</comment>
<feature type="domain" description="TELO2 ARM repeat" evidence="6">
    <location>
        <begin position="318"/>
        <end position="482"/>
    </location>
</feature>
<comment type="caution">
    <text evidence="7">The sequence shown here is derived from an EMBL/GenBank/DDBJ whole genome shotgun (WGS) entry which is preliminary data.</text>
</comment>
<dbReference type="Proteomes" id="UP000306102">
    <property type="component" value="Unassembled WGS sequence"/>
</dbReference>
<evidence type="ECO:0000313" key="7">
    <source>
        <dbReference type="EMBL" id="THG08272.1"/>
    </source>
</evidence>
<evidence type="ECO:0000256" key="1">
    <source>
        <dbReference type="ARBA" id="ARBA00004496"/>
    </source>
</evidence>
<feature type="compositionally biased region" description="Low complexity" evidence="4">
    <location>
        <begin position="617"/>
        <end position="627"/>
    </location>
</feature>
<dbReference type="EMBL" id="SDRB02009423">
    <property type="protein sequence ID" value="THG08272.1"/>
    <property type="molecule type" value="Genomic_DNA"/>
</dbReference>
<dbReference type="GO" id="GO:0051879">
    <property type="term" value="F:Hsp90 protein binding"/>
    <property type="evidence" value="ECO:0007669"/>
    <property type="project" value="TreeGrafter"/>
</dbReference>
<reference evidence="7 8" key="1">
    <citation type="journal article" date="2018" name="Proc. Natl. Acad. Sci. U.S.A.">
        <title>Draft genome sequence of Camellia sinensis var. sinensis provides insights into the evolution of the tea genome and tea quality.</title>
        <authorList>
            <person name="Wei C."/>
            <person name="Yang H."/>
            <person name="Wang S."/>
            <person name="Zhao J."/>
            <person name="Liu C."/>
            <person name="Gao L."/>
            <person name="Xia E."/>
            <person name="Lu Y."/>
            <person name="Tai Y."/>
            <person name="She G."/>
            <person name="Sun J."/>
            <person name="Cao H."/>
            <person name="Tong W."/>
            <person name="Gao Q."/>
            <person name="Li Y."/>
            <person name="Deng W."/>
            <person name="Jiang X."/>
            <person name="Wang W."/>
            <person name="Chen Q."/>
            <person name="Zhang S."/>
            <person name="Li H."/>
            <person name="Wu J."/>
            <person name="Wang P."/>
            <person name="Li P."/>
            <person name="Shi C."/>
            <person name="Zheng F."/>
            <person name="Jian J."/>
            <person name="Huang B."/>
            <person name="Shan D."/>
            <person name="Shi M."/>
            <person name="Fang C."/>
            <person name="Yue Y."/>
            <person name="Li F."/>
            <person name="Li D."/>
            <person name="Wei S."/>
            <person name="Han B."/>
            <person name="Jiang C."/>
            <person name="Yin Y."/>
            <person name="Xia T."/>
            <person name="Zhang Z."/>
            <person name="Bennetzen J.L."/>
            <person name="Zhao S."/>
            <person name="Wan X."/>
        </authorList>
    </citation>
    <scope>NUCLEOTIDE SEQUENCE [LARGE SCALE GENOMIC DNA]</scope>
    <source>
        <strain evidence="8">cv. Shuchazao</strain>
        <tissue evidence="7">Leaf</tissue>
    </source>
</reference>
<feature type="compositionally biased region" description="Acidic residues" evidence="4">
    <location>
        <begin position="605"/>
        <end position="616"/>
    </location>
</feature>
<gene>
    <name evidence="7" type="ORF">TEA_023879</name>
</gene>
<organism evidence="7 8">
    <name type="scientific">Camellia sinensis var. sinensis</name>
    <name type="common">China tea</name>
    <dbReference type="NCBI Taxonomy" id="542762"/>
    <lineage>
        <taxon>Eukaryota</taxon>
        <taxon>Viridiplantae</taxon>
        <taxon>Streptophyta</taxon>
        <taxon>Embryophyta</taxon>
        <taxon>Tracheophyta</taxon>
        <taxon>Spermatophyta</taxon>
        <taxon>Magnoliopsida</taxon>
        <taxon>eudicotyledons</taxon>
        <taxon>Gunneridae</taxon>
        <taxon>Pentapetalae</taxon>
        <taxon>asterids</taxon>
        <taxon>Ericales</taxon>
        <taxon>Theaceae</taxon>
        <taxon>Camellia</taxon>
    </lineage>
</organism>
<protein>
    <submittedName>
        <fullName evidence="7">Uncharacterized protein</fullName>
    </submittedName>
</protein>
<accession>A0A4S4DXY5</accession>
<dbReference type="Gene3D" id="1.25.40.720">
    <property type="entry name" value="Telomere length regulation protein 2, C-terminal domain"/>
    <property type="match status" value="1"/>
</dbReference>
<name>A0A4S4DXY5_CAMSN</name>
<dbReference type="PANTHER" id="PTHR15830:SF10">
    <property type="entry name" value="TELOMERE LENGTH REGULATION PROTEIN TEL2 HOMOLOG"/>
    <property type="match status" value="1"/>
</dbReference>
<evidence type="ECO:0000259" key="5">
    <source>
        <dbReference type="Pfam" id="PF10193"/>
    </source>
</evidence>
<evidence type="ECO:0000313" key="8">
    <source>
        <dbReference type="Proteomes" id="UP000306102"/>
    </source>
</evidence>
<evidence type="ECO:0000256" key="3">
    <source>
        <dbReference type="ARBA" id="ARBA00022490"/>
    </source>
</evidence>
<dbReference type="GO" id="GO:0005829">
    <property type="term" value="C:cytosol"/>
    <property type="evidence" value="ECO:0007669"/>
    <property type="project" value="TreeGrafter"/>
</dbReference>
<comment type="subcellular location">
    <subcellularLocation>
        <location evidence="1">Cytoplasm</location>
    </subcellularLocation>
</comment>